<organism evidence="1 2">
    <name type="scientific">Streptosporangium longisporum</name>
    <dbReference type="NCBI Taxonomy" id="46187"/>
    <lineage>
        <taxon>Bacteria</taxon>
        <taxon>Bacillati</taxon>
        <taxon>Actinomycetota</taxon>
        <taxon>Actinomycetes</taxon>
        <taxon>Streptosporangiales</taxon>
        <taxon>Streptosporangiaceae</taxon>
        <taxon>Streptosporangium</taxon>
    </lineage>
</organism>
<evidence type="ECO:0000313" key="2">
    <source>
        <dbReference type="Proteomes" id="UP001499930"/>
    </source>
</evidence>
<sequence>MIPVHVEIVDPTAEPVPADWEIFRKQERLAAAWQADALTAYAWCAQRPVRLAVVRDGGQVAGMFLGDVGGLPARRDRYARPGSLPPAGWFDCRLPLGFTPGFAFASRLDEVERRAVLKAFERATRRRLGRHCLGIVYRQVGTGELPLMAGRFRPRVATAPNTLLVNRWSDPEEYLAGLPRGRRQRFRRIHAEAAGTTEPLHAAGTVDPAQASRLAHLTDLKHGGGRPPIPLGYFGHLNGEGGVCYFGHREGNRLLSFDLAFDTGDRLITTVTGSLDIRDGGRRDLYFDLYLQEIDYMIRKGRDGIEFGKGMAELKQRFGCDLVPQTLVVAPW</sequence>
<comment type="caution">
    <text evidence="1">The sequence shown here is derived from an EMBL/GenBank/DDBJ whole genome shotgun (WGS) entry which is preliminary data.</text>
</comment>
<dbReference type="SUPFAM" id="SSF55729">
    <property type="entry name" value="Acyl-CoA N-acyltransferases (Nat)"/>
    <property type="match status" value="1"/>
</dbReference>
<gene>
    <name evidence="1" type="ORF">GCM10017559_48140</name>
</gene>
<reference evidence="2" key="1">
    <citation type="journal article" date="2019" name="Int. J. Syst. Evol. Microbiol.">
        <title>The Global Catalogue of Microorganisms (GCM) 10K type strain sequencing project: providing services to taxonomists for standard genome sequencing and annotation.</title>
        <authorList>
            <consortium name="The Broad Institute Genomics Platform"/>
            <consortium name="The Broad Institute Genome Sequencing Center for Infectious Disease"/>
            <person name="Wu L."/>
            <person name="Ma J."/>
        </authorList>
    </citation>
    <scope>NUCLEOTIDE SEQUENCE [LARGE SCALE GENOMIC DNA]</scope>
    <source>
        <strain evidence="2">JCM 3106</strain>
    </source>
</reference>
<accession>A0ABN3YBM3</accession>
<evidence type="ECO:0008006" key="3">
    <source>
        <dbReference type="Google" id="ProtNLM"/>
    </source>
</evidence>
<dbReference type="InterPro" id="IPR016181">
    <property type="entry name" value="Acyl_CoA_acyltransferase"/>
</dbReference>
<dbReference type="EMBL" id="BAAAWD010000014">
    <property type="protein sequence ID" value="GAA3018473.1"/>
    <property type="molecule type" value="Genomic_DNA"/>
</dbReference>
<proteinExistence type="predicted"/>
<keyword evidence="2" id="KW-1185">Reference proteome</keyword>
<evidence type="ECO:0000313" key="1">
    <source>
        <dbReference type="EMBL" id="GAA3018473.1"/>
    </source>
</evidence>
<protein>
    <recommendedName>
        <fullName evidence="3">BioF2-like acetyltransferase domain-containing protein</fullName>
    </recommendedName>
</protein>
<name>A0ABN3YBM3_9ACTN</name>
<dbReference type="Proteomes" id="UP001499930">
    <property type="component" value="Unassembled WGS sequence"/>
</dbReference>